<dbReference type="InterPro" id="IPR012337">
    <property type="entry name" value="RNaseH-like_sf"/>
</dbReference>
<dbReference type="InterPro" id="IPR036397">
    <property type="entry name" value="RNaseH_sf"/>
</dbReference>
<evidence type="ECO:0000313" key="2">
    <source>
        <dbReference type="Proteomes" id="UP000694886"/>
    </source>
</evidence>
<dbReference type="GO" id="GO:0015074">
    <property type="term" value="P:DNA integration"/>
    <property type="evidence" value="ECO:0007669"/>
    <property type="project" value="InterPro"/>
</dbReference>
<dbReference type="RefSeq" id="XP_017985275.1">
    <property type="nucleotide sequence ID" value="XM_018129786.1"/>
</dbReference>
<dbReference type="PANTHER" id="PTHR42648:SF18">
    <property type="entry name" value="RETROTRANSPOSON, UNCLASSIFIED-LIKE PROTEIN"/>
    <property type="match status" value="1"/>
</dbReference>
<reference evidence="3" key="1">
    <citation type="submission" date="2025-08" db="UniProtKB">
        <authorList>
            <consortium name="RefSeq"/>
        </authorList>
    </citation>
    <scope>IDENTIFICATION</scope>
</reference>
<dbReference type="InterPro" id="IPR039537">
    <property type="entry name" value="Retrotran_Ty1/copia-like"/>
</dbReference>
<dbReference type="AlphaFoldDB" id="A0AB32X2J5"/>
<evidence type="ECO:0000313" key="3">
    <source>
        <dbReference type="RefSeq" id="XP_017985275.1"/>
    </source>
</evidence>
<gene>
    <name evidence="3" type="primary">LOC18603945</name>
</gene>
<feature type="domain" description="Integrase catalytic" evidence="1">
    <location>
        <begin position="40"/>
        <end position="232"/>
    </location>
</feature>
<proteinExistence type="predicted"/>
<dbReference type="Proteomes" id="UP000694886">
    <property type="component" value="Unplaced"/>
</dbReference>
<dbReference type="SUPFAM" id="SSF53098">
    <property type="entry name" value="Ribonuclease H-like"/>
    <property type="match status" value="1"/>
</dbReference>
<dbReference type="GO" id="GO:0003676">
    <property type="term" value="F:nucleic acid binding"/>
    <property type="evidence" value="ECO:0007669"/>
    <property type="project" value="InterPro"/>
</dbReference>
<evidence type="ECO:0000259" key="1">
    <source>
        <dbReference type="PROSITE" id="PS50994"/>
    </source>
</evidence>
<dbReference type="PANTHER" id="PTHR42648">
    <property type="entry name" value="TRANSPOSASE, PUTATIVE-RELATED"/>
    <property type="match status" value="1"/>
</dbReference>
<dbReference type="Gene3D" id="3.30.420.10">
    <property type="entry name" value="Ribonuclease H-like superfamily/Ribonuclease H"/>
    <property type="match status" value="1"/>
</dbReference>
<protein>
    <submittedName>
        <fullName evidence="3">Uncharacterized protein LOC18603945</fullName>
    </submittedName>
</protein>
<name>A0AB32X2J5_THECC</name>
<dbReference type="KEGG" id="tcc:18603945"/>
<dbReference type="GeneID" id="18603945"/>
<accession>A0AB32X2J5</accession>
<sequence>MQISEEEKMSPRFKAFKIKSYLKAFNLWDTVETRTEPVLRNANPTIAQLKQHEEDIAKRSCNQLGHVEKVCKNKGATFDEKATIDEKVEASDEVLFMVMKANPPHSTGVTNQKFRFVMVKSETLKNFLKFRNLMENQANSSIKILKSDNGNEFTFVEFERFLSQLGISHQLTVTYNPQQNGVYERKNKTVMELTRCLLFQKGLPKSFWVEAVNTTNYLLNLTLTRALGDKTP</sequence>
<organism evidence="2 3">
    <name type="scientific">Theobroma cacao</name>
    <name type="common">Cacao</name>
    <name type="synonym">Cocoa</name>
    <dbReference type="NCBI Taxonomy" id="3641"/>
    <lineage>
        <taxon>Eukaryota</taxon>
        <taxon>Viridiplantae</taxon>
        <taxon>Streptophyta</taxon>
        <taxon>Embryophyta</taxon>
        <taxon>Tracheophyta</taxon>
        <taxon>Spermatophyta</taxon>
        <taxon>Magnoliopsida</taxon>
        <taxon>eudicotyledons</taxon>
        <taxon>Gunneridae</taxon>
        <taxon>Pentapetalae</taxon>
        <taxon>rosids</taxon>
        <taxon>malvids</taxon>
        <taxon>Malvales</taxon>
        <taxon>Malvaceae</taxon>
        <taxon>Byttnerioideae</taxon>
        <taxon>Theobroma</taxon>
    </lineage>
</organism>
<dbReference type="PROSITE" id="PS50994">
    <property type="entry name" value="INTEGRASE"/>
    <property type="match status" value="1"/>
</dbReference>
<dbReference type="InterPro" id="IPR001584">
    <property type="entry name" value="Integrase_cat-core"/>
</dbReference>